<dbReference type="Pfam" id="PF21788">
    <property type="entry name" value="TNP-like_GBD"/>
    <property type="match status" value="1"/>
</dbReference>
<feature type="domain" description="Transposable element P transposase-like GTP-binding insertion" evidence="2">
    <location>
        <begin position="189"/>
        <end position="277"/>
    </location>
</feature>
<dbReference type="EnsemblMetazoa" id="ISCW011239-RA">
    <property type="protein sequence ID" value="ISCW011239-PA"/>
    <property type="gene ID" value="ISCW011239"/>
</dbReference>
<organism>
    <name type="scientific">Ixodes scapularis</name>
    <name type="common">Black-legged tick</name>
    <name type="synonym">Deer tick</name>
    <dbReference type="NCBI Taxonomy" id="6945"/>
    <lineage>
        <taxon>Eukaryota</taxon>
        <taxon>Metazoa</taxon>
        <taxon>Ecdysozoa</taxon>
        <taxon>Arthropoda</taxon>
        <taxon>Chelicerata</taxon>
        <taxon>Arachnida</taxon>
        <taxon>Acari</taxon>
        <taxon>Parasitiformes</taxon>
        <taxon>Ixodida</taxon>
        <taxon>Ixodoidea</taxon>
        <taxon>Ixodidae</taxon>
        <taxon>Ixodinae</taxon>
        <taxon>Ixodes</taxon>
    </lineage>
</organism>
<dbReference type="InParanoid" id="B7Q7C6"/>
<evidence type="ECO:0000259" key="2">
    <source>
        <dbReference type="Pfam" id="PF21788"/>
    </source>
</evidence>
<dbReference type="VEuPathDB" id="VectorBase:ISCI011239"/>
<dbReference type="AlphaFoldDB" id="B7Q7C6"/>
<dbReference type="PaxDb" id="6945-B7Q7C6"/>
<keyword evidence="5" id="KW-1185">Reference proteome</keyword>
<reference evidence="4" key="2">
    <citation type="submission" date="2020-05" db="UniProtKB">
        <authorList>
            <consortium name="EnsemblMetazoa"/>
        </authorList>
    </citation>
    <scope>IDENTIFICATION</scope>
    <source>
        <strain evidence="4">wikel</strain>
    </source>
</reference>
<reference evidence="3 5" key="1">
    <citation type="submission" date="2008-03" db="EMBL/GenBank/DDBJ databases">
        <title>Annotation of Ixodes scapularis.</title>
        <authorList>
            <consortium name="Ixodes scapularis Genome Project Consortium"/>
            <person name="Caler E."/>
            <person name="Hannick L.I."/>
            <person name="Bidwell S."/>
            <person name="Joardar V."/>
            <person name="Thiagarajan M."/>
            <person name="Amedeo P."/>
            <person name="Galinsky K.J."/>
            <person name="Schobel S."/>
            <person name="Inman J."/>
            <person name="Hostetler J."/>
            <person name="Miller J."/>
            <person name="Hammond M."/>
            <person name="Megy K."/>
            <person name="Lawson D."/>
            <person name="Kodira C."/>
            <person name="Sutton G."/>
            <person name="Meyer J."/>
            <person name="Hill C.A."/>
            <person name="Birren B."/>
            <person name="Nene V."/>
            <person name="Collins F."/>
            <person name="Alarcon-Chaidez F."/>
            <person name="Wikel S."/>
            <person name="Strausberg R."/>
        </authorList>
    </citation>
    <scope>NUCLEOTIDE SEQUENCE [LARGE SCALE GENOMIC DNA]</scope>
    <source>
        <strain evidence="5">Wikel</strain>
        <strain evidence="3">Wikel colony</strain>
    </source>
</reference>
<dbReference type="VEuPathDB" id="VectorBase:ISCW011239"/>
<dbReference type="HOGENOM" id="CLU_991379_0_0_1"/>
<accession>B7Q7C6</accession>
<dbReference type="EMBL" id="ABJB010432625">
    <property type="status" value="NOT_ANNOTATED_CDS"/>
    <property type="molecule type" value="Genomic_DNA"/>
</dbReference>
<dbReference type="EMBL" id="DS873855">
    <property type="protein sequence ID" value="EEC14748.1"/>
    <property type="molecule type" value="Genomic_DNA"/>
</dbReference>
<feature type="region of interest" description="Disordered" evidence="1">
    <location>
        <begin position="20"/>
        <end position="47"/>
    </location>
</feature>
<dbReference type="Proteomes" id="UP000001555">
    <property type="component" value="Unassembled WGS sequence"/>
</dbReference>
<dbReference type="EMBL" id="ABJB011081138">
    <property type="status" value="NOT_ANNOTATED_CDS"/>
    <property type="molecule type" value="Genomic_DNA"/>
</dbReference>
<dbReference type="InterPro" id="IPR048366">
    <property type="entry name" value="TNP-like_GBD"/>
</dbReference>
<protein>
    <recommendedName>
        <fullName evidence="2">Transposable element P transposase-like GTP-binding insertion domain-containing protein</fullName>
    </recommendedName>
</protein>
<feature type="compositionally biased region" description="Basic residues" evidence="1">
    <location>
        <begin position="24"/>
        <end position="34"/>
    </location>
</feature>
<evidence type="ECO:0000256" key="1">
    <source>
        <dbReference type="SAM" id="MobiDB-lite"/>
    </source>
</evidence>
<sequence>MKRSVPLLAPDAVPTVFPNLPKYLTKKTPQKRKDRSGGESQLAKCARRSNPIHAKSASVPDFSSAPAEPVSNLRKDCCDGVVVPSSKWIKHPFPECTVFADVHLGPTKSALLADKLMLVTEASPATGEEKLVCTLLLKGSTHKEVQLTTATELQQFLDDTDRSELCIGAGVSEEFLPLQVGDTATAGREHIVEAWKCDSSSLKLRAMPRITHTHLFPNAFEKMRVNLAFHLFSEEVERGLHLYQEQIQKARGNHQGTLQLHKHISTLIRVMTSRCPYDALR</sequence>
<evidence type="ECO:0000313" key="3">
    <source>
        <dbReference type="EMBL" id="EEC14748.1"/>
    </source>
</evidence>
<gene>
    <name evidence="3" type="ORF">IscW_ISCW011239</name>
</gene>
<name>B7Q7C6_IXOSC</name>
<proteinExistence type="predicted"/>
<evidence type="ECO:0000313" key="4">
    <source>
        <dbReference type="EnsemblMetazoa" id="ISCW011239-PA"/>
    </source>
</evidence>
<evidence type="ECO:0000313" key="5">
    <source>
        <dbReference type="Proteomes" id="UP000001555"/>
    </source>
</evidence>